<dbReference type="GO" id="GO:0031505">
    <property type="term" value="P:fungal-type cell wall organization"/>
    <property type="evidence" value="ECO:0007669"/>
    <property type="project" value="TreeGrafter"/>
</dbReference>
<dbReference type="GO" id="GO:0006078">
    <property type="term" value="P:(1-&gt;6)-beta-D-glucan biosynthetic process"/>
    <property type="evidence" value="ECO:0007669"/>
    <property type="project" value="InterPro"/>
</dbReference>
<keyword evidence="3" id="KW-1133">Transmembrane helix</keyword>
<keyword evidence="3" id="KW-0472">Membrane</keyword>
<dbReference type="Pfam" id="PF10342">
    <property type="entry name" value="Kre9_KNH"/>
    <property type="match status" value="1"/>
</dbReference>
<evidence type="ECO:0000259" key="5">
    <source>
        <dbReference type="Pfam" id="PF10342"/>
    </source>
</evidence>
<dbReference type="PANTHER" id="PTHR28154">
    <property type="entry name" value="CELL WALL SYNTHESIS PROTEIN KNH1-RELATED"/>
    <property type="match status" value="1"/>
</dbReference>
<evidence type="ECO:0000256" key="4">
    <source>
        <dbReference type="SAM" id="SignalP"/>
    </source>
</evidence>
<keyword evidence="1 4" id="KW-0732">Signal</keyword>
<evidence type="ECO:0000256" key="2">
    <source>
        <dbReference type="SAM" id="MobiDB-lite"/>
    </source>
</evidence>
<dbReference type="GeneID" id="96003528"/>
<protein>
    <recommendedName>
        <fullName evidence="5">Yeast cell wall synthesis Kre9/Knh1-like N-terminal domain-containing protein</fullName>
    </recommendedName>
</protein>
<dbReference type="InterPro" id="IPR045328">
    <property type="entry name" value="Kre9/Knh1"/>
</dbReference>
<name>A0AB34KWP2_9PEZI</name>
<feature type="chain" id="PRO_5044217591" description="Yeast cell wall synthesis Kre9/Knh1-like N-terminal domain-containing protein" evidence="4">
    <location>
        <begin position="22"/>
        <end position="322"/>
    </location>
</feature>
<evidence type="ECO:0000256" key="1">
    <source>
        <dbReference type="ARBA" id="ARBA00022729"/>
    </source>
</evidence>
<feature type="compositionally biased region" description="Low complexity" evidence="2">
    <location>
        <begin position="162"/>
        <end position="192"/>
    </location>
</feature>
<dbReference type="PROSITE" id="PS51257">
    <property type="entry name" value="PROKAR_LIPOPROTEIN"/>
    <property type="match status" value="1"/>
</dbReference>
<comment type="caution">
    <text evidence="6">The sequence shown here is derived from an EMBL/GenBank/DDBJ whole genome shotgun (WGS) entry which is preliminary data.</text>
</comment>
<feature type="transmembrane region" description="Helical" evidence="3">
    <location>
        <begin position="219"/>
        <end position="241"/>
    </location>
</feature>
<dbReference type="PANTHER" id="PTHR28154:SF1">
    <property type="entry name" value="CELL WALL SYNTHESIS PROTEIN KNH1-RELATED"/>
    <property type="match status" value="1"/>
</dbReference>
<sequence length="322" mass="33530">MLSKWREASVLLLASASFGCADVEFVVPAAGANLSAGLIDVRWKDSGIKPSISELTGYTLVLMVGGDHDDDMQPLSTFASQGVFSTGNAAEGSIGSGIAAAVENGFFFRMTSTKQSGGVVINYSDRFSIPELTGTTALSIKNAVQALKGETQGPPSVGNDAPSTSSSTTISSSVPSSTATASPTLQPSSSPTQEPPDDLPLDPTSPDHDPFPLSPGAKAGLAIGIIAAVALLAALGSIFYFRRRRRQNEAQRTVAGPPYSPSHASELSAETLVRPKAAWTHHSELSSESMVHEAGEGERRPELEGGVFRAELEGCSPVREKS</sequence>
<dbReference type="InterPro" id="IPR018466">
    <property type="entry name" value="Kre9/Knh1-like_N"/>
</dbReference>
<gene>
    <name evidence="6" type="ORF">WHR41_02084</name>
</gene>
<feature type="domain" description="Yeast cell wall synthesis Kre9/Knh1-like N-terminal" evidence="5">
    <location>
        <begin position="28"/>
        <end position="129"/>
    </location>
</feature>
<feature type="signal peptide" evidence="4">
    <location>
        <begin position="1"/>
        <end position="21"/>
    </location>
</feature>
<keyword evidence="7" id="KW-1185">Reference proteome</keyword>
<dbReference type="Proteomes" id="UP000803884">
    <property type="component" value="Unassembled WGS sequence"/>
</dbReference>
<accession>A0AB34KWP2</accession>
<reference evidence="6 7" key="1">
    <citation type="journal article" date="2020" name="Microbiol. Resour. Announc.">
        <title>Draft Genome Sequence of a Cladosporium Species Isolated from the Mesophotic Ascidian Didemnum maculosum.</title>
        <authorList>
            <person name="Gioti A."/>
            <person name="Siaperas R."/>
            <person name="Nikolaivits E."/>
            <person name="Le Goff G."/>
            <person name="Ouazzani J."/>
            <person name="Kotoulas G."/>
            <person name="Topakas E."/>
        </authorList>
    </citation>
    <scope>NUCLEOTIDE SEQUENCE [LARGE SCALE GENOMIC DNA]</scope>
    <source>
        <strain evidence="6 7">TM138-S3</strain>
    </source>
</reference>
<evidence type="ECO:0000256" key="3">
    <source>
        <dbReference type="SAM" id="Phobius"/>
    </source>
</evidence>
<evidence type="ECO:0000313" key="7">
    <source>
        <dbReference type="Proteomes" id="UP000803884"/>
    </source>
</evidence>
<organism evidence="6 7">
    <name type="scientific">Cladosporium halotolerans</name>
    <dbReference type="NCBI Taxonomy" id="1052096"/>
    <lineage>
        <taxon>Eukaryota</taxon>
        <taxon>Fungi</taxon>
        <taxon>Dikarya</taxon>
        <taxon>Ascomycota</taxon>
        <taxon>Pezizomycotina</taxon>
        <taxon>Dothideomycetes</taxon>
        <taxon>Dothideomycetidae</taxon>
        <taxon>Cladosporiales</taxon>
        <taxon>Cladosporiaceae</taxon>
        <taxon>Cladosporium</taxon>
    </lineage>
</organism>
<dbReference type="AlphaFoldDB" id="A0AB34KWP2"/>
<evidence type="ECO:0000313" key="6">
    <source>
        <dbReference type="EMBL" id="KAL1589168.1"/>
    </source>
</evidence>
<feature type="region of interest" description="Disordered" evidence="2">
    <location>
        <begin position="149"/>
        <end position="213"/>
    </location>
</feature>
<dbReference type="GO" id="GO:0005576">
    <property type="term" value="C:extracellular region"/>
    <property type="evidence" value="ECO:0007669"/>
    <property type="project" value="TreeGrafter"/>
</dbReference>
<feature type="compositionally biased region" description="Basic and acidic residues" evidence="2">
    <location>
        <begin position="281"/>
        <end position="303"/>
    </location>
</feature>
<feature type="region of interest" description="Disordered" evidence="2">
    <location>
        <begin position="278"/>
        <end position="307"/>
    </location>
</feature>
<dbReference type="EMBL" id="JAAQHG020000005">
    <property type="protein sequence ID" value="KAL1589168.1"/>
    <property type="molecule type" value="Genomic_DNA"/>
</dbReference>
<dbReference type="RefSeq" id="XP_069232273.1">
    <property type="nucleotide sequence ID" value="XM_069370690.1"/>
</dbReference>
<dbReference type="GO" id="GO:0042546">
    <property type="term" value="P:cell wall biogenesis"/>
    <property type="evidence" value="ECO:0007669"/>
    <property type="project" value="InterPro"/>
</dbReference>
<proteinExistence type="predicted"/>
<keyword evidence="3" id="KW-0812">Transmembrane</keyword>